<keyword evidence="5" id="KW-0379">Hydroxylation</keyword>
<dbReference type="PANTHER" id="PTHR15427:SF21">
    <property type="entry name" value="COMPLEMENT C1Q AND TUMOR NECROSIS FACTOR-RELATED PROTEIN 9A"/>
    <property type="match status" value="1"/>
</dbReference>
<feature type="chain" id="PRO_5034118398" description="C1q domain-containing protein" evidence="7">
    <location>
        <begin position="29"/>
        <end position="240"/>
    </location>
</feature>
<dbReference type="AlphaFoldDB" id="A0A8C8SF88"/>
<organism evidence="9 10">
    <name type="scientific">Pelusios castaneus</name>
    <name type="common">West African mud turtle</name>
    <dbReference type="NCBI Taxonomy" id="367368"/>
    <lineage>
        <taxon>Eukaryota</taxon>
        <taxon>Metazoa</taxon>
        <taxon>Chordata</taxon>
        <taxon>Craniata</taxon>
        <taxon>Vertebrata</taxon>
        <taxon>Euteleostomi</taxon>
        <taxon>Archelosauria</taxon>
        <taxon>Testudinata</taxon>
        <taxon>Testudines</taxon>
        <taxon>Pleurodira</taxon>
        <taxon>Pelomedusidae</taxon>
        <taxon>Pelusios</taxon>
    </lineage>
</organism>
<keyword evidence="2" id="KW-0964">Secreted</keyword>
<reference evidence="9" key="1">
    <citation type="submission" date="2025-08" db="UniProtKB">
        <authorList>
            <consortium name="Ensembl"/>
        </authorList>
    </citation>
    <scope>IDENTIFICATION</scope>
</reference>
<accession>A0A8C8SF88</accession>
<evidence type="ECO:0000256" key="4">
    <source>
        <dbReference type="ARBA" id="ARBA00023119"/>
    </source>
</evidence>
<dbReference type="Proteomes" id="UP000694393">
    <property type="component" value="Unplaced"/>
</dbReference>
<keyword evidence="4" id="KW-0176">Collagen</keyword>
<evidence type="ECO:0000256" key="5">
    <source>
        <dbReference type="ARBA" id="ARBA00023278"/>
    </source>
</evidence>
<dbReference type="InterPro" id="IPR050392">
    <property type="entry name" value="Collagen/C1q_domain"/>
</dbReference>
<proteinExistence type="predicted"/>
<dbReference type="GO" id="GO:0005581">
    <property type="term" value="C:collagen trimer"/>
    <property type="evidence" value="ECO:0007669"/>
    <property type="project" value="UniProtKB-KW"/>
</dbReference>
<dbReference type="Pfam" id="PF01391">
    <property type="entry name" value="Collagen"/>
    <property type="match status" value="1"/>
</dbReference>
<feature type="compositionally biased region" description="Low complexity" evidence="6">
    <location>
        <begin position="46"/>
        <end position="55"/>
    </location>
</feature>
<evidence type="ECO:0000256" key="2">
    <source>
        <dbReference type="ARBA" id="ARBA00022525"/>
    </source>
</evidence>
<feature type="signal peptide" evidence="7">
    <location>
        <begin position="1"/>
        <end position="28"/>
    </location>
</feature>
<evidence type="ECO:0000256" key="6">
    <source>
        <dbReference type="SAM" id="MobiDB-lite"/>
    </source>
</evidence>
<dbReference type="Gene3D" id="2.60.120.40">
    <property type="match status" value="1"/>
</dbReference>
<reference evidence="9" key="2">
    <citation type="submission" date="2025-09" db="UniProtKB">
        <authorList>
            <consortium name="Ensembl"/>
        </authorList>
    </citation>
    <scope>IDENTIFICATION</scope>
</reference>
<dbReference type="PROSITE" id="PS50871">
    <property type="entry name" value="C1Q"/>
    <property type="match status" value="1"/>
</dbReference>
<feature type="compositionally biased region" description="Low complexity" evidence="6">
    <location>
        <begin position="84"/>
        <end position="115"/>
    </location>
</feature>
<evidence type="ECO:0000256" key="1">
    <source>
        <dbReference type="ARBA" id="ARBA00004613"/>
    </source>
</evidence>
<dbReference type="PANTHER" id="PTHR15427">
    <property type="entry name" value="EMILIN ELASTIN MICROFIBRIL INTERFACE-LOCATED PROTEIN ELASTIN MICROFIBRIL INTERFACER"/>
    <property type="match status" value="1"/>
</dbReference>
<feature type="compositionally biased region" description="Basic and acidic residues" evidence="6">
    <location>
        <begin position="58"/>
        <end position="72"/>
    </location>
</feature>
<dbReference type="InterPro" id="IPR008160">
    <property type="entry name" value="Collagen"/>
</dbReference>
<dbReference type="GO" id="GO:0005576">
    <property type="term" value="C:extracellular region"/>
    <property type="evidence" value="ECO:0007669"/>
    <property type="project" value="UniProtKB-SubCell"/>
</dbReference>
<dbReference type="FunFam" id="2.60.120.40:FF:000001">
    <property type="entry name" value="Complement C1q B chain"/>
    <property type="match status" value="1"/>
</dbReference>
<feature type="region of interest" description="Disordered" evidence="6">
    <location>
        <begin position="37"/>
        <end position="115"/>
    </location>
</feature>
<keyword evidence="3 7" id="KW-0732">Signal</keyword>
<evidence type="ECO:0000313" key="9">
    <source>
        <dbReference type="Ensembl" id="ENSPCEP00000018191.1"/>
    </source>
</evidence>
<evidence type="ECO:0000256" key="7">
    <source>
        <dbReference type="SAM" id="SignalP"/>
    </source>
</evidence>
<dbReference type="SMART" id="SM00110">
    <property type="entry name" value="C1Q"/>
    <property type="match status" value="1"/>
</dbReference>
<evidence type="ECO:0000256" key="3">
    <source>
        <dbReference type="ARBA" id="ARBA00022729"/>
    </source>
</evidence>
<dbReference type="SUPFAM" id="SSF49842">
    <property type="entry name" value="TNF-like"/>
    <property type="match status" value="1"/>
</dbReference>
<name>A0A8C8SF88_9SAUR</name>
<dbReference type="PRINTS" id="PR00007">
    <property type="entry name" value="COMPLEMNTC1Q"/>
</dbReference>
<dbReference type="InterPro" id="IPR001073">
    <property type="entry name" value="C1q_dom"/>
</dbReference>
<evidence type="ECO:0000313" key="10">
    <source>
        <dbReference type="Proteomes" id="UP000694393"/>
    </source>
</evidence>
<dbReference type="Pfam" id="PF00386">
    <property type="entry name" value="C1q"/>
    <property type="match status" value="1"/>
</dbReference>
<sequence>MRREQQEIHIMFLSGVWILAVSVTAAVAVQEKSSLPQCLPGPQGPPGNNGVPGHNGHNGRDGEKGEKGDRGEPGATGIRGAQGPPGKLGPTGPKGERGQAGPIGPQGMPGQCPPQQKSAFAMKLAKNYPAPKKPIIFHEILYNDQQHFDTETGIYTCQIPGVYYFGYNVEVYRDTTTILLMKNSQAVIGTHQTTKNSYENMSGSTVLKLKKGDKVWLEANLESNGATHTSYFLGYLIFEI</sequence>
<dbReference type="Ensembl" id="ENSPCET00000018808.1">
    <property type="protein sequence ID" value="ENSPCEP00000018191.1"/>
    <property type="gene ID" value="ENSPCEG00000014209.1"/>
</dbReference>
<dbReference type="InterPro" id="IPR008983">
    <property type="entry name" value="Tumour_necrosis_fac-like_dom"/>
</dbReference>
<evidence type="ECO:0000259" key="8">
    <source>
        <dbReference type="PROSITE" id="PS50871"/>
    </source>
</evidence>
<keyword evidence="10" id="KW-1185">Reference proteome</keyword>
<comment type="subcellular location">
    <subcellularLocation>
        <location evidence="1">Secreted</location>
    </subcellularLocation>
</comment>
<protein>
    <recommendedName>
        <fullName evidence="8">C1q domain-containing protein</fullName>
    </recommendedName>
</protein>
<feature type="domain" description="C1q" evidence="8">
    <location>
        <begin position="113"/>
        <end position="240"/>
    </location>
</feature>